<feature type="region of interest" description="Disordered" evidence="1">
    <location>
        <begin position="1"/>
        <end position="111"/>
    </location>
</feature>
<reference evidence="2" key="1">
    <citation type="journal article" date="2022" name="bioRxiv">
        <title>Sequencing and chromosome-scale assembly of the giantPleurodeles waltlgenome.</title>
        <authorList>
            <person name="Brown T."/>
            <person name="Elewa A."/>
            <person name="Iarovenko S."/>
            <person name="Subramanian E."/>
            <person name="Araus A.J."/>
            <person name="Petzold A."/>
            <person name="Susuki M."/>
            <person name="Suzuki K.-i.T."/>
            <person name="Hayashi T."/>
            <person name="Toyoda A."/>
            <person name="Oliveira C."/>
            <person name="Osipova E."/>
            <person name="Leigh N.D."/>
            <person name="Simon A."/>
            <person name="Yun M.H."/>
        </authorList>
    </citation>
    <scope>NUCLEOTIDE SEQUENCE</scope>
    <source>
        <strain evidence="2">20211129_DDA</strain>
        <tissue evidence="2">Liver</tissue>
    </source>
</reference>
<dbReference type="AlphaFoldDB" id="A0AAV7R093"/>
<proteinExistence type="predicted"/>
<evidence type="ECO:0000313" key="3">
    <source>
        <dbReference type="Proteomes" id="UP001066276"/>
    </source>
</evidence>
<sequence length="111" mass="11520">MSSSLVAARMPGSVSPGSPSSDHGSKGGFPLPSQMGGRGRQDGRSAALDECSRLRLINPTQSCHPGPQRTRRVGPGVRWSRGEDAESSGGKKIKRSQMTKSGIRGACGKSA</sequence>
<feature type="compositionally biased region" description="Low complexity" evidence="1">
    <location>
        <begin position="11"/>
        <end position="22"/>
    </location>
</feature>
<comment type="caution">
    <text evidence="2">The sequence shown here is derived from an EMBL/GenBank/DDBJ whole genome shotgun (WGS) entry which is preliminary data.</text>
</comment>
<gene>
    <name evidence="2" type="ORF">NDU88_012003</name>
</gene>
<protein>
    <submittedName>
        <fullName evidence="2">Uncharacterized protein</fullName>
    </submittedName>
</protein>
<dbReference type="EMBL" id="JANPWB010000010">
    <property type="protein sequence ID" value="KAJ1145718.1"/>
    <property type="molecule type" value="Genomic_DNA"/>
</dbReference>
<name>A0AAV7R093_PLEWA</name>
<accession>A0AAV7R093</accession>
<evidence type="ECO:0000256" key="1">
    <source>
        <dbReference type="SAM" id="MobiDB-lite"/>
    </source>
</evidence>
<evidence type="ECO:0000313" key="2">
    <source>
        <dbReference type="EMBL" id="KAJ1145718.1"/>
    </source>
</evidence>
<dbReference type="Proteomes" id="UP001066276">
    <property type="component" value="Chromosome 6"/>
</dbReference>
<keyword evidence="3" id="KW-1185">Reference proteome</keyword>
<organism evidence="2 3">
    <name type="scientific">Pleurodeles waltl</name>
    <name type="common">Iberian ribbed newt</name>
    <dbReference type="NCBI Taxonomy" id="8319"/>
    <lineage>
        <taxon>Eukaryota</taxon>
        <taxon>Metazoa</taxon>
        <taxon>Chordata</taxon>
        <taxon>Craniata</taxon>
        <taxon>Vertebrata</taxon>
        <taxon>Euteleostomi</taxon>
        <taxon>Amphibia</taxon>
        <taxon>Batrachia</taxon>
        <taxon>Caudata</taxon>
        <taxon>Salamandroidea</taxon>
        <taxon>Salamandridae</taxon>
        <taxon>Pleurodelinae</taxon>
        <taxon>Pleurodeles</taxon>
    </lineage>
</organism>